<evidence type="ECO:0000313" key="3">
    <source>
        <dbReference type="Proteomes" id="UP000314294"/>
    </source>
</evidence>
<evidence type="ECO:0000313" key="2">
    <source>
        <dbReference type="EMBL" id="TNN40119.1"/>
    </source>
</evidence>
<gene>
    <name evidence="2" type="ORF">EYF80_049723</name>
</gene>
<sequence>MGSLEDKVFCMLILHVSVEEALIKDSERITTGYGRRPAHQAGGIAKEAGPMRSAFEAEGTEKEAGPLGRTLELHPADPL</sequence>
<dbReference type="AlphaFoldDB" id="A0A4Z2FFZ7"/>
<accession>A0A4Z2FFZ7</accession>
<name>A0A4Z2FFZ7_9TELE</name>
<protein>
    <submittedName>
        <fullName evidence="2">Uncharacterized protein</fullName>
    </submittedName>
</protein>
<dbReference type="Proteomes" id="UP000314294">
    <property type="component" value="Unassembled WGS sequence"/>
</dbReference>
<keyword evidence="3" id="KW-1185">Reference proteome</keyword>
<proteinExistence type="predicted"/>
<dbReference type="EMBL" id="SRLO01001217">
    <property type="protein sequence ID" value="TNN40119.1"/>
    <property type="molecule type" value="Genomic_DNA"/>
</dbReference>
<feature type="region of interest" description="Disordered" evidence="1">
    <location>
        <begin position="56"/>
        <end position="79"/>
    </location>
</feature>
<organism evidence="2 3">
    <name type="scientific">Liparis tanakae</name>
    <name type="common">Tanaka's snailfish</name>
    <dbReference type="NCBI Taxonomy" id="230148"/>
    <lineage>
        <taxon>Eukaryota</taxon>
        <taxon>Metazoa</taxon>
        <taxon>Chordata</taxon>
        <taxon>Craniata</taxon>
        <taxon>Vertebrata</taxon>
        <taxon>Euteleostomi</taxon>
        <taxon>Actinopterygii</taxon>
        <taxon>Neopterygii</taxon>
        <taxon>Teleostei</taxon>
        <taxon>Neoteleostei</taxon>
        <taxon>Acanthomorphata</taxon>
        <taxon>Eupercaria</taxon>
        <taxon>Perciformes</taxon>
        <taxon>Cottioidei</taxon>
        <taxon>Cottales</taxon>
        <taxon>Liparidae</taxon>
        <taxon>Liparis</taxon>
    </lineage>
</organism>
<evidence type="ECO:0000256" key="1">
    <source>
        <dbReference type="SAM" id="MobiDB-lite"/>
    </source>
</evidence>
<comment type="caution">
    <text evidence="2">The sequence shown here is derived from an EMBL/GenBank/DDBJ whole genome shotgun (WGS) entry which is preliminary data.</text>
</comment>
<reference evidence="2 3" key="1">
    <citation type="submission" date="2019-03" db="EMBL/GenBank/DDBJ databases">
        <title>First draft genome of Liparis tanakae, snailfish: a comprehensive survey of snailfish specific genes.</title>
        <authorList>
            <person name="Kim W."/>
            <person name="Song I."/>
            <person name="Jeong J.-H."/>
            <person name="Kim D."/>
            <person name="Kim S."/>
            <person name="Ryu S."/>
            <person name="Song J.Y."/>
            <person name="Lee S.K."/>
        </authorList>
    </citation>
    <scope>NUCLEOTIDE SEQUENCE [LARGE SCALE GENOMIC DNA]</scope>
    <source>
        <tissue evidence="2">Muscle</tissue>
    </source>
</reference>